<evidence type="ECO:0000313" key="1">
    <source>
        <dbReference type="EMBL" id="QOW10576.1"/>
    </source>
</evidence>
<dbReference type="AlphaFoldDB" id="A0A7M2Y906"/>
<reference evidence="1 2" key="1">
    <citation type="submission" date="2019-05" db="EMBL/GenBank/DDBJ databases">
        <title>Chryseobacterium sp. isolated from King George Island, maritime Antarctica.</title>
        <authorList>
            <person name="Peng X."/>
        </authorList>
    </citation>
    <scope>NUCLEOTIDE SEQUENCE [LARGE SCALE GENOMIC DNA]</scope>
    <source>
        <strain evidence="1 2">7-3A</strain>
    </source>
</reference>
<name>A0A7M2Y906_9FLAO</name>
<gene>
    <name evidence="1" type="ORF">Q73A0000_09420</name>
</gene>
<evidence type="ECO:0000313" key="2">
    <source>
        <dbReference type="Proteomes" id="UP000594195"/>
    </source>
</evidence>
<dbReference type="InterPro" id="IPR046233">
    <property type="entry name" value="DUF6266"/>
</dbReference>
<dbReference type="Proteomes" id="UP000594195">
    <property type="component" value="Chromosome"/>
</dbReference>
<organism evidence="1 2">
    <name type="scientific">Kaistella flava</name>
    <name type="common">ex Peng et al. 2021</name>
    <dbReference type="NCBI Taxonomy" id="2038776"/>
    <lineage>
        <taxon>Bacteria</taxon>
        <taxon>Pseudomonadati</taxon>
        <taxon>Bacteroidota</taxon>
        <taxon>Flavobacteriia</taxon>
        <taxon>Flavobacteriales</taxon>
        <taxon>Weeksellaceae</taxon>
        <taxon>Chryseobacterium group</taxon>
        <taxon>Kaistella</taxon>
    </lineage>
</organism>
<protein>
    <submittedName>
        <fullName evidence="1">Uncharacterized protein</fullName>
    </submittedName>
</protein>
<proteinExistence type="predicted"/>
<dbReference type="Pfam" id="PF19781">
    <property type="entry name" value="DUF6266"/>
    <property type="match status" value="1"/>
</dbReference>
<accession>A0A7M2Y906</accession>
<sequence>MGKLIDSLLLGSSGRIGRLVVVNIPGNEILRSRPRKKLKEFTARQLLIQARMRKSYHFLLSYKEFAKVHFGQRTGMKSCYNQALSNVLNTFKLDYVLNEVTPVYSEIEFARGSLRSIVPTGLTSPLPLSMNLTWYENSGGDPLRKTDEVQLLFIAEGELKPVFIENIALRLDTTVDIPLSPHFQGKTVHVWLAFRSADCSQVSSSSYAGSVIIT</sequence>
<dbReference type="RefSeq" id="WP_193810740.1">
    <property type="nucleotide sequence ID" value="NZ_CP040442.1"/>
</dbReference>
<dbReference type="KEGG" id="kfa:Q73A0000_09420"/>
<keyword evidence="2" id="KW-1185">Reference proteome</keyword>
<dbReference type="EMBL" id="CP040442">
    <property type="protein sequence ID" value="QOW10576.1"/>
    <property type="molecule type" value="Genomic_DNA"/>
</dbReference>